<keyword evidence="8" id="KW-1185">Reference proteome</keyword>
<dbReference type="GO" id="GO:0005829">
    <property type="term" value="C:cytosol"/>
    <property type="evidence" value="ECO:0007669"/>
    <property type="project" value="UniProtKB-ARBA"/>
</dbReference>
<dbReference type="EMBL" id="JH431907">
    <property type="status" value="NOT_ANNOTATED_CDS"/>
    <property type="molecule type" value="Genomic_DNA"/>
</dbReference>
<evidence type="ECO:0000313" key="7">
    <source>
        <dbReference type="EnsemblMetazoa" id="SMAR009461-PA"/>
    </source>
</evidence>
<comment type="similarity">
    <text evidence="1">Belongs to the cyclin family.</text>
</comment>
<dbReference type="CDD" id="cd20556">
    <property type="entry name" value="CYCLIN_CABLES"/>
    <property type="match status" value="1"/>
</dbReference>
<protein>
    <recommendedName>
        <fullName evidence="6">Cyclin N-terminal domain-containing protein</fullName>
    </recommendedName>
</protein>
<reference evidence="8" key="1">
    <citation type="submission" date="2011-05" db="EMBL/GenBank/DDBJ databases">
        <authorList>
            <person name="Richards S.R."/>
            <person name="Qu J."/>
            <person name="Jiang H."/>
            <person name="Jhangiani S.N."/>
            <person name="Agravi P."/>
            <person name="Goodspeed R."/>
            <person name="Gross S."/>
            <person name="Mandapat C."/>
            <person name="Jackson L."/>
            <person name="Mathew T."/>
            <person name="Pu L."/>
            <person name="Thornton R."/>
            <person name="Saada N."/>
            <person name="Wilczek-Boney K.B."/>
            <person name="Lee S."/>
            <person name="Kovar C."/>
            <person name="Wu Y."/>
            <person name="Scherer S.E."/>
            <person name="Worley K.C."/>
            <person name="Muzny D.M."/>
            <person name="Gibbs R."/>
        </authorList>
    </citation>
    <scope>NUCLEOTIDE SEQUENCE</scope>
    <source>
        <strain evidence="8">Brora</strain>
    </source>
</reference>
<dbReference type="InterPro" id="IPR012388">
    <property type="entry name" value="CABLES1/2"/>
</dbReference>
<evidence type="ECO:0000313" key="8">
    <source>
        <dbReference type="Proteomes" id="UP000014500"/>
    </source>
</evidence>
<reference evidence="7" key="2">
    <citation type="submission" date="2015-02" db="UniProtKB">
        <authorList>
            <consortium name="EnsemblMetazoa"/>
        </authorList>
    </citation>
    <scope>IDENTIFICATION</scope>
</reference>
<evidence type="ECO:0000256" key="4">
    <source>
        <dbReference type="ARBA" id="ARBA00023306"/>
    </source>
</evidence>
<evidence type="ECO:0000256" key="3">
    <source>
        <dbReference type="ARBA" id="ARBA00022618"/>
    </source>
</evidence>
<sequence>VENKIESNRRRHASSGNRPLSTISDGPDVFDLLGLVRSEDGQDISYNQLLVPSRSFFQRRFLSQEAELNPVITHGHPTQVARCFSYDAATTQKIVQHSNISASPPLIFASNEEKGFVDLDDLGSFVGKYHPMVCLQYSPDLLDDPELLAGKHRTVMTFVSYVTSVIDYVRPSDMKKELNDKFRDKFPHIQLTLSKLRSLKREMRKIAKQECGIDLLTVAQSYVYFEKLILKNLVNKQNRKLCAGACLLLSAKLNDVKGADLKLLIEKIECGFRLNRKEFLSSEFAVLISLEFSLHLPSWEILPFYQRLLHES</sequence>
<dbReference type="InterPro" id="IPR036915">
    <property type="entry name" value="Cyclin-like_sf"/>
</dbReference>
<organism evidence="7 8">
    <name type="scientific">Strigamia maritima</name>
    <name type="common">European centipede</name>
    <name type="synonym">Geophilus maritimus</name>
    <dbReference type="NCBI Taxonomy" id="126957"/>
    <lineage>
        <taxon>Eukaryota</taxon>
        <taxon>Metazoa</taxon>
        <taxon>Ecdysozoa</taxon>
        <taxon>Arthropoda</taxon>
        <taxon>Myriapoda</taxon>
        <taxon>Chilopoda</taxon>
        <taxon>Pleurostigmophora</taxon>
        <taxon>Geophilomorpha</taxon>
        <taxon>Linotaeniidae</taxon>
        <taxon>Strigamia</taxon>
    </lineage>
</organism>
<dbReference type="PIRSF" id="PIRSF025798">
    <property type="entry name" value="Cables"/>
    <property type="match status" value="1"/>
</dbReference>
<evidence type="ECO:0000256" key="2">
    <source>
        <dbReference type="ARBA" id="ARBA00022553"/>
    </source>
</evidence>
<dbReference type="OMA" id="PHIMDIT"/>
<name>T1J729_STRMM</name>
<dbReference type="Gene3D" id="1.10.472.10">
    <property type="entry name" value="Cyclin-like"/>
    <property type="match status" value="1"/>
</dbReference>
<dbReference type="eggNOG" id="KOG4164">
    <property type="taxonomic scope" value="Eukaryota"/>
</dbReference>
<evidence type="ECO:0000256" key="5">
    <source>
        <dbReference type="SAM" id="MobiDB-lite"/>
    </source>
</evidence>
<keyword evidence="4" id="KW-0131">Cell cycle</keyword>
<dbReference type="InterPro" id="IPR006671">
    <property type="entry name" value="Cyclin_N"/>
</dbReference>
<dbReference type="HOGENOM" id="CLU_021942_0_0_1"/>
<dbReference type="Proteomes" id="UP000014500">
    <property type="component" value="Unassembled WGS sequence"/>
</dbReference>
<dbReference type="EnsemblMetazoa" id="SMAR009461-RA">
    <property type="protein sequence ID" value="SMAR009461-PA"/>
    <property type="gene ID" value="SMAR009461"/>
</dbReference>
<proteinExistence type="inferred from homology"/>
<dbReference type="SUPFAM" id="SSF47954">
    <property type="entry name" value="Cyclin-like"/>
    <property type="match status" value="1"/>
</dbReference>
<dbReference type="GO" id="GO:0051726">
    <property type="term" value="P:regulation of cell cycle"/>
    <property type="evidence" value="ECO:0007669"/>
    <property type="project" value="InterPro"/>
</dbReference>
<feature type="region of interest" description="Disordered" evidence="5">
    <location>
        <begin position="1"/>
        <end position="22"/>
    </location>
</feature>
<dbReference type="PANTHER" id="PTHR22896:SF0">
    <property type="entry name" value="CYCLIN N-TERMINAL DOMAIN-CONTAINING PROTEIN"/>
    <property type="match status" value="1"/>
</dbReference>
<keyword evidence="3" id="KW-0132">Cell division</keyword>
<dbReference type="Pfam" id="PF00134">
    <property type="entry name" value="Cyclin_N"/>
    <property type="match status" value="1"/>
</dbReference>
<dbReference type="FunFam" id="1.10.472.10:FF:000020">
    <property type="entry name" value="CDK5 and ABL1 enzyme substrate 1"/>
    <property type="match status" value="1"/>
</dbReference>
<accession>T1J729</accession>
<dbReference type="GO" id="GO:0051301">
    <property type="term" value="P:cell division"/>
    <property type="evidence" value="ECO:0007669"/>
    <property type="project" value="UniProtKB-KW"/>
</dbReference>
<dbReference type="STRING" id="126957.T1J729"/>
<feature type="domain" description="Cyclin N-terminal" evidence="6">
    <location>
        <begin position="210"/>
        <end position="294"/>
    </location>
</feature>
<dbReference type="PhylomeDB" id="T1J729"/>
<evidence type="ECO:0000259" key="6">
    <source>
        <dbReference type="Pfam" id="PF00134"/>
    </source>
</evidence>
<keyword evidence="2" id="KW-0597">Phosphoprotein</keyword>
<dbReference type="AlphaFoldDB" id="T1J729"/>
<dbReference type="PANTHER" id="PTHR22896">
    <property type="entry name" value="CDK5 AND ABL1 ENZYME SUBSTRATE 1"/>
    <property type="match status" value="1"/>
</dbReference>
<evidence type="ECO:0000256" key="1">
    <source>
        <dbReference type="ARBA" id="ARBA00008742"/>
    </source>
</evidence>